<dbReference type="Proteomes" id="UP001157915">
    <property type="component" value="Unassembled WGS sequence"/>
</dbReference>
<evidence type="ECO:0000256" key="1">
    <source>
        <dbReference type="SAM" id="SignalP"/>
    </source>
</evidence>
<proteinExistence type="predicted"/>
<comment type="caution">
    <text evidence="2">The sequence shown here is derived from an EMBL/GenBank/DDBJ whole genome shotgun (WGS) entry which is preliminary data.</text>
</comment>
<dbReference type="RefSeq" id="WP_283413071.1">
    <property type="nucleotide sequence ID" value="NZ_FXUA01000003.1"/>
</dbReference>
<keyword evidence="1" id="KW-0732">Signal</keyword>
<accession>A0ABY1P015</accession>
<gene>
    <name evidence="2" type="ORF">SAMN06265367_103566</name>
</gene>
<feature type="chain" id="PRO_5046524501" evidence="1">
    <location>
        <begin position="23"/>
        <end position="136"/>
    </location>
</feature>
<keyword evidence="3" id="KW-1185">Reference proteome</keyword>
<name>A0ABY1P015_9BACT</name>
<reference evidence="2 3" key="1">
    <citation type="submission" date="2017-05" db="EMBL/GenBank/DDBJ databases">
        <authorList>
            <person name="Varghese N."/>
            <person name="Submissions S."/>
        </authorList>
    </citation>
    <scope>NUCLEOTIDE SEQUENCE [LARGE SCALE GENOMIC DNA]</scope>
    <source>
        <strain evidence="2 3">DSM 15360</strain>
    </source>
</reference>
<organism evidence="2 3">
    <name type="scientific">Algoriphagus winogradskyi</name>
    <dbReference type="NCBI Taxonomy" id="237017"/>
    <lineage>
        <taxon>Bacteria</taxon>
        <taxon>Pseudomonadati</taxon>
        <taxon>Bacteroidota</taxon>
        <taxon>Cytophagia</taxon>
        <taxon>Cytophagales</taxon>
        <taxon>Cyclobacteriaceae</taxon>
        <taxon>Algoriphagus</taxon>
    </lineage>
</organism>
<dbReference type="EMBL" id="FXUA01000003">
    <property type="protein sequence ID" value="SMP23163.1"/>
    <property type="molecule type" value="Genomic_DNA"/>
</dbReference>
<evidence type="ECO:0000313" key="3">
    <source>
        <dbReference type="Proteomes" id="UP001157915"/>
    </source>
</evidence>
<feature type="signal peptide" evidence="1">
    <location>
        <begin position="1"/>
        <end position="22"/>
    </location>
</feature>
<evidence type="ECO:0000313" key="2">
    <source>
        <dbReference type="EMBL" id="SMP23163.1"/>
    </source>
</evidence>
<protein>
    <submittedName>
        <fullName evidence="2">Uncharacterized protein</fullName>
    </submittedName>
</protein>
<sequence length="136" mass="15196">MAKYLVRFLLSLSILISSGYSAIYASIDSDNALESAGGSFETSVGINNTKQHPLSISASKEHGSNIFTVNNSKVEEEDDKFVTDHSFLDSAYFSAIYFTRIFGFLFQTSSHDLHFSKFVPNTGELRKHVVIQVFRI</sequence>